<protein>
    <submittedName>
        <fullName evidence="2">Uncharacterized protein</fullName>
    </submittedName>
</protein>
<evidence type="ECO:0000313" key="2">
    <source>
        <dbReference type="EMBL" id="TFK51049.1"/>
    </source>
</evidence>
<gene>
    <name evidence="2" type="ORF">OE88DRAFT_210721</name>
</gene>
<accession>A0A5C3MZY2</accession>
<organism evidence="2 3">
    <name type="scientific">Heliocybe sulcata</name>
    <dbReference type="NCBI Taxonomy" id="5364"/>
    <lineage>
        <taxon>Eukaryota</taxon>
        <taxon>Fungi</taxon>
        <taxon>Dikarya</taxon>
        <taxon>Basidiomycota</taxon>
        <taxon>Agaricomycotina</taxon>
        <taxon>Agaricomycetes</taxon>
        <taxon>Gloeophyllales</taxon>
        <taxon>Gloeophyllaceae</taxon>
        <taxon>Heliocybe</taxon>
    </lineage>
</organism>
<reference evidence="2 3" key="1">
    <citation type="journal article" date="2019" name="Nat. Ecol. Evol.">
        <title>Megaphylogeny resolves global patterns of mushroom evolution.</title>
        <authorList>
            <person name="Varga T."/>
            <person name="Krizsan K."/>
            <person name="Foldi C."/>
            <person name="Dima B."/>
            <person name="Sanchez-Garcia M."/>
            <person name="Sanchez-Ramirez S."/>
            <person name="Szollosi G.J."/>
            <person name="Szarkandi J.G."/>
            <person name="Papp V."/>
            <person name="Albert L."/>
            <person name="Andreopoulos W."/>
            <person name="Angelini C."/>
            <person name="Antonin V."/>
            <person name="Barry K.W."/>
            <person name="Bougher N.L."/>
            <person name="Buchanan P."/>
            <person name="Buyck B."/>
            <person name="Bense V."/>
            <person name="Catcheside P."/>
            <person name="Chovatia M."/>
            <person name="Cooper J."/>
            <person name="Damon W."/>
            <person name="Desjardin D."/>
            <person name="Finy P."/>
            <person name="Geml J."/>
            <person name="Haridas S."/>
            <person name="Hughes K."/>
            <person name="Justo A."/>
            <person name="Karasinski D."/>
            <person name="Kautmanova I."/>
            <person name="Kiss B."/>
            <person name="Kocsube S."/>
            <person name="Kotiranta H."/>
            <person name="LaButti K.M."/>
            <person name="Lechner B.E."/>
            <person name="Liimatainen K."/>
            <person name="Lipzen A."/>
            <person name="Lukacs Z."/>
            <person name="Mihaltcheva S."/>
            <person name="Morgado L.N."/>
            <person name="Niskanen T."/>
            <person name="Noordeloos M.E."/>
            <person name="Ohm R.A."/>
            <person name="Ortiz-Santana B."/>
            <person name="Ovrebo C."/>
            <person name="Racz N."/>
            <person name="Riley R."/>
            <person name="Savchenko A."/>
            <person name="Shiryaev A."/>
            <person name="Soop K."/>
            <person name="Spirin V."/>
            <person name="Szebenyi C."/>
            <person name="Tomsovsky M."/>
            <person name="Tulloss R.E."/>
            <person name="Uehling J."/>
            <person name="Grigoriev I.V."/>
            <person name="Vagvolgyi C."/>
            <person name="Papp T."/>
            <person name="Martin F.M."/>
            <person name="Miettinen O."/>
            <person name="Hibbett D.S."/>
            <person name="Nagy L.G."/>
        </authorList>
    </citation>
    <scope>NUCLEOTIDE SEQUENCE [LARGE SCALE GENOMIC DNA]</scope>
    <source>
        <strain evidence="2 3">OMC1185</strain>
    </source>
</reference>
<feature type="compositionally biased region" description="Polar residues" evidence="1">
    <location>
        <begin position="174"/>
        <end position="188"/>
    </location>
</feature>
<dbReference type="EMBL" id="ML213512">
    <property type="protein sequence ID" value="TFK51049.1"/>
    <property type="molecule type" value="Genomic_DNA"/>
</dbReference>
<dbReference type="Proteomes" id="UP000305948">
    <property type="component" value="Unassembled WGS sequence"/>
</dbReference>
<name>A0A5C3MZY2_9AGAM</name>
<proteinExistence type="predicted"/>
<evidence type="ECO:0000313" key="3">
    <source>
        <dbReference type="Proteomes" id="UP000305948"/>
    </source>
</evidence>
<keyword evidence="3" id="KW-1185">Reference proteome</keyword>
<dbReference type="AlphaFoldDB" id="A0A5C3MZY2"/>
<sequence length="222" mass="24003">MARGPRSANTVSLIQNQGVPSNRGAAVSPSRDAFKRRVTVVPNLPANIRDFTKSGTCPFSYYTWLIRKQSSHRGLAQNTKTYQKRATLDALTRTTVEVIQALRRETRPSLATTVSSTHTSRVIVVSTSTMARPIVKKAVAQRRGVEYATKAFATLDPPPTNVASDTEGAPAKATHSQRTSHGSLQGGANSRVGPVKVGGVRHLASVSVWHRMLMTDTIATSR</sequence>
<feature type="region of interest" description="Disordered" evidence="1">
    <location>
        <begin position="155"/>
        <end position="195"/>
    </location>
</feature>
<evidence type="ECO:0000256" key="1">
    <source>
        <dbReference type="SAM" id="MobiDB-lite"/>
    </source>
</evidence>